<keyword evidence="1" id="KW-0472">Membrane</keyword>
<dbReference type="EMBL" id="LAZR01002766">
    <property type="protein sequence ID" value="KKN25853.1"/>
    <property type="molecule type" value="Genomic_DNA"/>
</dbReference>
<sequence length="210" mass="23207">MKKYLIAGLLVWMPLGITFLVVRAIVDFLDRTLLLLPYAYQPDTLLGFHVPGFGVLLGVIMVLATGMIVANLLGRRIISAWEALLARIPVVRNLYAGIKQILEAVLAGDGKSFRKVLLVEYPRKGVWSLAFMTSSDLGEVQEKTESDVISVFIPTTPNPTSGFVLMIPKSEVIEMDMTVEEGLKMIISMGVVVPKYNKIVLVDELNTDKL</sequence>
<organism evidence="2">
    <name type="scientific">marine sediment metagenome</name>
    <dbReference type="NCBI Taxonomy" id="412755"/>
    <lineage>
        <taxon>unclassified sequences</taxon>
        <taxon>metagenomes</taxon>
        <taxon>ecological metagenomes</taxon>
    </lineage>
</organism>
<dbReference type="InterPro" id="IPR007462">
    <property type="entry name" value="COV1-like"/>
</dbReference>
<evidence type="ECO:0008006" key="3">
    <source>
        <dbReference type="Google" id="ProtNLM"/>
    </source>
</evidence>
<gene>
    <name evidence="2" type="ORF">LCGC14_0880630</name>
</gene>
<dbReference type="PANTHER" id="PTHR31876">
    <property type="entry name" value="COV-LIKE PROTEIN 1"/>
    <property type="match status" value="1"/>
</dbReference>
<keyword evidence="1" id="KW-1133">Transmembrane helix</keyword>
<feature type="transmembrane region" description="Helical" evidence="1">
    <location>
        <begin position="48"/>
        <end position="73"/>
    </location>
</feature>
<name>A0A0F9S926_9ZZZZ</name>
<evidence type="ECO:0000313" key="2">
    <source>
        <dbReference type="EMBL" id="KKN25853.1"/>
    </source>
</evidence>
<keyword evidence="1" id="KW-0812">Transmembrane</keyword>
<evidence type="ECO:0000256" key="1">
    <source>
        <dbReference type="SAM" id="Phobius"/>
    </source>
</evidence>
<comment type="caution">
    <text evidence="2">The sequence shown here is derived from an EMBL/GenBank/DDBJ whole genome shotgun (WGS) entry which is preliminary data.</text>
</comment>
<dbReference type="PANTHER" id="PTHR31876:SF26">
    <property type="entry name" value="PROTEIN LIKE COV 2"/>
    <property type="match status" value="1"/>
</dbReference>
<dbReference type="AlphaFoldDB" id="A0A0F9S926"/>
<proteinExistence type="predicted"/>
<protein>
    <recommendedName>
        <fullName evidence="3">DUF502 domain-containing protein</fullName>
    </recommendedName>
</protein>
<reference evidence="2" key="1">
    <citation type="journal article" date="2015" name="Nature">
        <title>Complex archaea that bridge the gap between prokaryotes and eukaryotes.</title>
        <authorList>
            <person name="Spang A."/>
            <person name="Saw J.H."/>
            <person name="Jorgensen S.L."/>
            <person name="Zaremba-Niedzwiedzka K."/>
            <person name="Martijn J."/>
            <person name="Lind A.E."/>
            <person name="van Eijk R."/>
            <person name="Schleper C."/>
            <person name="Guy L."/>
            <person name="Ettema T.J."/>
        </authorList>
    </citation>
    <scope>NUCLEOTIDE SEQUENCE</scope>
</reference>
<accession>A0A0F9S926</accession>
<dbReference type="Pfam" id="PF04367">
    <property type="entry name" value="DUF502"/>
    <property type="match status" value="1"/>
</dbReference>